<evidence type="ECO:0008006" key="5">
    <source>
        <dbReference type="Google" id="ProtNLM"/>
    </source>
</evidence>
<dbReference type="GO" id="GO:0008704">
    <property type="term" value="F:5-carboxymethyl-2-hydroxymuconate delta-isomerase activity"/>
    <property type="evidence" value="ECO:0007669"/>
    <property type="project" value="InterPro"/>
</dbReference>
<dbReference type="Proteomes" id="UP001152467">
    <property type="component" value="Unassembled WGS sequence"/>
</dbReference>
<organism evidence="1 3">
    <name type="scientific">Pseudoalteromonas holothuriae</name>
    <dbReference type="NCBI Taxonomy" id="2963714"/>
    <lineage>
        <taxon>Bacteria</taxon>
        <taxon>Pseudomonadati</taxon>
        <taxon>Pseudomonadota</taxon>
        <taxon>Gammaproteobacteria</taxon>
        <taxon>Alteromonadales</taxon>
        <taxon>Pseudoalteromonadaceae</taxon>
        <taxon>Pseudoalteromonas</taxon>
    </lineage>
</organism>
<sequence>MPHIIIEHAEHLPIPTQQLIEHIHLATEQTKLFDVSTIKTRALGYTAFKLQPGKCGFVHIQAHLIAGRSETQKQLLSDTLLNTLKAIFDNNWSLSVHPYDLQPEIYRKN</sequence>
<dbReference type="EMBL" id="CAMAPC010000001">
    <property type="protein sequence ID" value="CAH9049718.1"/>
    <property type="molecule type" value="Genomic_DNA"/>
</dbReference>
<protein>
    <recommendedName>
        <fullName evidence="5">5-carboxymethyl-2-hydroxymuconate isomerase</fullName>
    </recommendedName>
</protein>
<dbReference type="InterPro" id="IPR004220">
    <property type="entry name" value="5-COMe_2-OHmuconate_Isoase"/>
</dbReference>
<dbReference type="Gene3D" id="3.30.429.10">
    <property type="entry name" value="Macrophage Migration Inhibitory Factor"/>
    <property type="match status" value="1"/>
</dbReference>
<dbReference type="InterPro" id="IPR014347">
    <property type="entry name" value="Tautomerase/MIF_sf"/>
</dbReference>
<accession>A0A9W4W0D4</accession>
<dbReference type="SUPFAM" id="SSF55331">
    <property type="entry name" value="Tautomerase/MIF"/>
    <property type="match status" value="1"/>
</dbReference>
<dbReference type="Pfam" id="PF02962">
    <property type="entry name" value="CHMI"/>
    <property type="match status" value="1"/>
</dbReference>
<keyword evidence="3" id="KW-1185">Reference proteome</keyword>
<name>A0A9W4W0D4_9GAMM</name>
<reference evidence="1 4" key="1">
    <citation type="submission" date="2022-07" db="EMBL/GenBank/DDBJ databases">
        <authorList>
            <person name="Criscuolo A."/>
        </authorList>
    </citation>
    <scope>NUCLEOTIDE SEQUENCE</scope>
    <source>
        <strain evidence="4">CIP 111951</strain>
        <strain evidence="1">CIP111854</strain>
        <strain evidence="2">CIP111951</strain>
    </source>
</reference>
<dbReference type="EMBL" id="CAMAPD010000002">
    <property type="protein sequence ID" value="CAH9051692.1"/>
    <property type="molecule type" value="Genomic_DNA"/>
</dbReference>
<evidence type="ECO:0000313" key="2">
    <source>
        <dbReference type="EMBL" id="CAH9051692.1"/>
    </source>
</evidence>
<evidence type="ECO:0000313" key="1">
    <source>
        <dbReference type="EMBL" id="CAH9049718.1"/>
    </source>
</evidence>
<comment type="caution">
    <text evidence="1">The sequence shown here is derived from an EMBL/GenBank/DDBJ whole genome shotgun (WGS) entry which is preliminary data.</text>
</comment>
<evidence type="ECO:0000313" key="4">
    <source>
        <dbReference type="Proteomes" id="UP001152485"/>
    </source>
</evidence>
<evidence type="ECO:0000313" key="3">
    <source>
        <dbReference type="Proteomes" id="UP001152467"/>
    </source>
</evidence>
<dbReference type="PANTHER" id="PTHR37950:SF1">
    <property type="entry name" value="4-HYDROXYPHENYLACETATE CATABOLISM PROTEIN"/>
    <property type="match status" value="1"/>
</dbReference>
<proteinExistence type="predicted"/>
<dbReference type="RefSeq" id="WP_261591662.1">
    <property type="nucleotide sequence ID" value="NZ_CAMAPC010000001.1"/>
</dbReference>
<dbReference type="Proteomes" id="UP001152485">
    <property type="component" value="Unassembled WGS sequence"/>
</dbReference>
<dbReference type="PANTHER" id="PTHR37950">
    <property type="entry name" value="4-HYDROXYPHENYLACETATE CATABOLISM PROTEIN"/>
    <property type="match status" value="1"/>
</dbReference>
<dbReference type="AlphaFoldDB" id="A0A9W4W0D4"/>
<gene>
    <name evidence="1" type="ORF">PSECIP111854_00344</name>
    <name evidence="2" type="ORF">PSECIP111951_00449</name>
</gene>